<dbReference type="Gene3D" id="2.30.30.140">
    <property type="match status" value="1"/>
</dbReference>
<comment type="caution">
    <text evidence="3">The sequence shown here is derived from an EMBL/GenBank/DDBJ whole genome shotgun (WGS) entry which is preliminary data.</text>
</comment>
<dbReference type="SUPFAM" id="SSF54928">
    <property type="entry name" value="RNA-binding domain, RBD"/>
    <property type="match status" value="1"/>
</dbReference>
<feature type="domain" description="Tudor" evidence="2">
    <location>
        <begin position="166"/>
        <end position="226"/>
    </location>
</feature>
<evidence type="ECO:0000313" key="3">
    <source>
        <dbReference type="EMBL" id="PIK59467.1"/>
    </source>
</evidence>
<dbReference type="FunFam" id="2.30.30.140:FF:000018">
    <property type="entry name" value="Serine/threonine-protein kinase 31"/>
    <property type="match status" value="1"/>
</dbReference>
<dbReference type="PROSITE" id="PS50304">
    <property type="entry name" value="TUDOR"/>
    <property type="match status" value="1"/>
</dbReference>
<evidence type="ECO:0000256" key="1">
    <source>
        <dbReference type="SAM" id="MobiDB-lite"/>
    </source>
</evidence>
<dbReference type="InterPro" id="IPR012677">
    <property type="entry name" value="Nucleotide-bd_a/b_plait_sf"/>
</dbReference>
<reference evidence="3 4" key="1">
    <citation type="journal article" date="2017" name="PLoS Biol.">
        <title>The sea cucumber genome provides insights into morphological evolution and visceral regeneration.</title>
        <authorList>
            <person name="Zhang X."/>
            <person name="Sun L."/>
            <person name="Yuan J."/>
            <person name="Sun Y."/>
            <person name="Gao Y."/>
            <person name="Zhang L."/>
            <person name="Li S."/>
            <person name="Dai H."/>
            <person name="Hamel J.F."/>
            <person name="Liu C."/>
            <person name="Yu Y."/>
            <person name="Liu S."/>
            <person name="Lin W."/>
            <person name="Guo K."/>
            <person name="Jin S."/>
            <person name="Xu P."/>
            <person name="Storey K.B."/>
            <person name="Huan P."/>
            <person name="Zhang T."/>
            <person name="Zhou Y."/>
            <person name="Zhang J."/>
            <person name="Lin C."/>
            <person name="Li X."/>
            <person name="Xing L."/>
            <person name="Huo D."/>
            <person name="Sun M."/>
            <person name="Wang L."/>
            <person name="Mercier A."/>
            <person name="Li F."/>
            <person name="Yang H."/>
            <person name="Xiang J."/>
        </authorList>
    </citation>
    <scope>NUCLEOTIDE SEQUENCE [LARGE SCALE GENOMIC DNA]</scope>
    <source>
        <strain evidence="3">Shaxun</strain>
        <tissue evidence="3">Muscle</tissue>
    </source>
</reference>
<gene>
    <name evidence="3" type="ORF">BSL78_03611</name>
</gene>
<dbReference type="PANTHER" id="PTHR22948">
    <property type="entry name" value="TUDOR DOMAIN CONTAINING PROTEIN"/>
    <property type="match status" value="1"/>
</dbReference>
<keyword evidence="4" id="KW-1185">Reference proteome</keyword>
<dbReference type="Proteomes" id="UP000230750">
    <property type="component" value="Unassembled WGS sequence"/>
</dbReference>
<dbReference type="InterPro" id="IPR035979">
    <property type="entry name" value="RBD_domain_sf"/>
</dbReference>
<proteinExistence type="predicted"/>
<dbReference type="GO" id="GO:0016301">
    <property type="term" value="F:kinase activity"/>
    <property type="evidence" value="ECO:0007669"/>
    <property type="project" value="UniProtKB-KW"/>
</dbReference>
<dbReference type="InterPro" id="IPR002999">
    <property type="entry name" value="Tudor"/>
</dbReference>
<evidence type="ECO:0000259" key="2">
    <source>
        <dbReference type="PROSITE" id="PS50304"/>
    </source>
</evidence>
<dbReference type="EMBL" id="MRZV01000082">
    <property type="protein sequence ID" value="PIK59467.1"/>
    <property type="molecule type" value="Genomic_DNA"/>
</dbReference>
<feature type="region of interest" description="Disordered" evidence="1">
    <location>
        <begin position="309"/>
        <end position="359"/>
    </location>
</feature>
<dbReference type="OrthoDB" id="10023235at2759"/>
<protein>
    <submittedName>
        <fullName evidence="3">Putative serine/threonine-protein kinase 31-like isoform X2</fullName>
    </submittedName>
</protein>
<dbReference type="GO" id="GO:0003676">
    <property type="term" value="F:nucleic acid binding"/>
    <property type="evidence" value="ECO:0007669"/>
    <property type="project" value="InterPro"/>
</dbReference>
<organism evidence="3 4">
    <name type="scientific">Stichopus japonicus</name>
    <name type="common">Sea cucumber</name>
    <dbReference type="NCBI Taxonomy" id="307972"/>
    <lineage>
        <taxon>Eukaryota</taxon>
        <taxon>Metazoa</taxon>
        <taxon>Echinodermata</taxon>
        <taxon>Eleutherozoa</taxon>
        <taxon>Echinozoa</taxon>
        <taxon>Holothuroidea</taxon>
        <taxon>Aspidochirotacea</taxon>
        <taxon>Aspidochirotida</taxon>
        <taxon>Stichopodidae</taxon>
        <taxon>Apostichopus</taxon>
    </lineage>
</organism>
<dbReference type="Pfam" id="PF00567">
    <property type="entry name" value="TUDOR"/>
    <property type="match status" value="1"/>
</dbReference>
<dbReference type="STRING" id="307972.A0A2G8LGU1"/>
<name>A0A2G8LGU1_STIJA</name>
<evidence type="ECO:0000313" key="4">
    <source>
        <dbReference type="Proteomes" id="UP000230750"/>
    </source>
</evidence>
<dbReference type="InterPro" id="IPR050621">
    <property type="entry name" value="Tudor_domain_containing"/>
</dbReference>
<dbReference type="Gene3D" id="2.40.50.90">
    <property type="match status" value="1"/>
</dbReference>
<dbReference type="AlphaFoldDB" id="A0A2G8LGU1"/>
<dbReference type="CDD" id="cd00590">
    <property type="entry name" value="RRM_SF"/>
    <property type="match status" value="1"/>
</dbReference>
<feature type="compositionally biased region" description="Low complexity" evidence="1">
    <location>
        <begin position="319"/>
        <end position="328"/>
    </location>
</feature>
<dbReference type="PANTHER" id="PTHR22948:SF73">
    <property type="entry name" value="SERINE_THREONINE-PROTEIN KINASE 31"/>
    <property type="match status" value="1"/>
</dbReference>
<dbReference type="SUPFAM" id="SSF63748">
    <property type="entry name" value="Tudor/PWWP/MBT"/>
    <property type="match status" value="1"/>
</dbReference>
<dbReference type="InterPro" id="IPR035437">
    <property type="entry name" value="SNase_OB-fold_sf"/>
</dbReference>
<keyword evidence="3" id="KW-0808">Transferase</keyword>
<accession>A0A2G8LGU1</accession>
<sequence>MASKPNNSRDVFVGSLPDDADEATISDIFSVVGDVQSVTIKEGKNNMSKFCNKMEGGVMRPPEARNFPVSVQRRSPQIGYGNRPWAMLVMIEKGQGCGKREQLCALLRLSSSINQLHVMETIAVTHVVDSTTFFAQICNAETATAYQTMINQLFEHCAYGPTPATEIQPNHVYGAIFSVDNGWYRCTVKGTDPTTGKVTVGFVDYGNEETVDAVVELPPALASVPFFAIQMSLYGLESAFPINHQKMLRSMKENVKQARAAFEYLSKLPEADKVTVRISNQQQRPQEYSVVVFLDGQNVNEIIQNNFADKRPSPAMSPVQQVQQLQQDVGGGGHYSTGRPSQLPQRNWNAPSPSGSNDSTAALVAQLQNEKANLIQKVHEMKMDMQVLGSTKEIEVNSYKEKVDFAIDYKVATVLGSLRRVKKARSLYPADDNQKAPLENAIDIIHGGEITLNGEKKTFRDATPKSNSVEEKLEVLNQWQDMIRSCSNKEELAQLVEKRNSARHESYQAMTDFLKVSDELPVGERLAALQDLKMKKLRSYWKETDEALSSWEHILSDMTQAFCFSSCSEFEAKNLDASIQQLLVAMETELVVSCQGYEPHIPLNPEILKQRQAELQLENEVLTKTVQMVFRDINEEAALLDQLSTHCKRYKEEDEGAGGVAGRHAQCR</sequence>
<keyword evidence="3" id="KW-0418">Kinase</keyword>
<dbReference type="Gene3D" id="3.30.70.330">
    <property type="match status" value="1"/>
</dbReference>
<dbReference type="SMART" id="SM00333">
    <property type="entry name" value="TUDOR"/>
    <property type="match status" value="1"/>
</dbReference>
<feature type="compositionally biased region" description="Polar residues" evidence="1">
    <location>
        <begin position="338"/>
        <end position="359"/>
    </location>
</feature>